<gene>
    <name evidence="1" type="ORF">KSS90_17340</name>
</gene>
<evidence type="ECO:0000313" key="1">
    <source>
        <dbReference type="EMBL" id="QXH55101.1"/>
    </source>
</evidence>
<organism evidence="1 2">
    <name type="scientific">Pseudomonas maumuensis</name>
    <dbReference type="NCBI Taxonomy" id="2842354"/>
    <lineage>
        <taxon>Bacteria</taxon>
        <taxon>Pseudomonadati</taxon>
        <taxon>Pseudomonadota</taxon>
        <taxon>Gammaproteobacteria</taxon>
        <taxon>Pseudomonadales</taxon>
        <taxon>Pseudomonadaceae</taxon>
        <taxon>Pseudomonas</taxon>
    </lineage>
</organism>
<proteinExistence type="predicted"/>
<keyword evidence="2" id="KW-1185">Reference proteome</keyword>
<dbReference type="Proteomes" id="UP000824010">
    <property type="component" value="Chromosome"/>
</dbReference>
<name>A0ABX8NFH7_9PSED</name>
<sequence>MDTSLLNNWHALVDGRADFDKCQFITLFKEHGQPHKVAVTWRWRLGGAYLHLGEKRRVAQRFEALTEGNVIEP</sequence>
<dbReference type="EMBL" id="CP077077">
    <property type="protein sequence ID" value="QXH55101.1"/>
    <property type="molecule type" value="Genomic_DNA"/>
</dbReference>
<evidence type="ECO:0000313" key="2">
    <source>
        <dbReference type="Proteomes" id="UP000824010"/>
    </source>
</evidence>
<accession>A0ABX8NFH7</accession>
<dbReference type="RefSeq" id="WP_217866569.1">
    <property type="nucleotide sequence ID" value="NZ_CP077077.1"/>
</dbReference>
<protein>
    <submittedName>
        <fullName evidence="1">Uncharacterized protein</fullName>
    </submittedName>
</protein>
<reference evidence="1 2" key="1">
    <citation type="journal article" date="2021" name="Microorganisms">
        <title>The Ever-Expanding Pseudomonas Genus: Description of 43 New Species and Partition of the Pseudomonas putida Group.</title>
        <authorList>
            <person name="Girard L."/>
            <person name="Lood C."/>
            <person name="Hofte M."/>
            <person name="Vandamme P."/>
            <person name="Rokni-Zadeh H."/>
            <person name="van Noort V."/>
            <person name="Lavigne R."/>
            <person name="De Mot R."/>
        </authorList>
    </citation>
    <scope>NUCLEOTIDE SEQUENCE [LARGE SCALE GENOMIC DNA]</scope>
    <source>
        <strain evidence="1 2">COW77</strain>
    </source>
</reference>